<dbReference type="SUPFAM" id="SSF54826">
    <property type="entry name" value="Enolase N-terminal domain-like"/>
    <property type="match status" value="1"/>
</dbReference>
<dbReference type="PANTHER" id="PTHR48073">
    <property type="entry name" value="O-SUCCINYLBENZOATE SYNTHASE-RELATED"/>
    <property type="match status" value="1"/>
</dbReference>
<sequence length="340" mass="38685">MPYRFEFRPYQRQFARSLSTNHGTWNIREGIIIRLTDKNGQVGWGEVAPLPWFGSETLEQALDFCRQVGEKITAEAIFNLPAELPACQFGFESAWEDTHFLDKALTPQPSFPSREGGELKAPLLVGKGLGEMFYSGLLPAGEAALHQWQTLWNQGYRTFKWKIGVASIEEELNIFHQLIQALPQEAKLRLDANGGLSWNEANEWLKECACVEIIEFLEQPLRVGEETAMGELRDRYSIPIALDESIATLKQIQASYRNSWRGIFVIKPSIVGSPSRLRQFCQQHHIDAVFSSVFETAIGRQAALKLAAELSSPHRTVGFGINHWFNEDEETTFEDLWKRL</sequence>
<dbReference type="InterPro" id="IPR029017">
    <property type="entry name" value="Enolase-like_N"/>
</dbReference>
<evidence type="ECO:0000256" key="4">
    <source>
        <dbReference type="HAMAP-Rule" id="MF_00470"/>
    </source>
</evidence>
<feature type="active site" description="Proton donor" evidence="4">
    <location>
        <position position="162"/>
    </location>
</feature>
<dbReference type="Gene3D" id="3.30.390.10">
    <property type="entry name" value="Enolase-like, N-terminal domain"/>
    <property type="match status" value="1"/>
</dbReference>
<dbReference type="Proteomes" id="UP001442494">
    <property type="component" value="Unassembled WGS sequence"/>
</dbReference>
<dbReference type="EMBL" id="JAMPKK010000067">
    <property type="protein sequence ID" value="MEP0867364.1"/>
    <property type="molecule type" value="Genomic_DNA"/>
</dbReference>
<reference evidence="7 8" key="1">
    <citation type="submission" date="2022-04" db="EMBL/GenBank/DDBJ databases">
        <title>Positive selection, recombination, and allopatry shape intraspecific diversity of widespread and dominant cyanobacteria.</title>
        <authorList>
            <person name="Wei J."/>
            <person name="Shu W."/>
            <person name="Hu C."/>
        </authorList>
    </citation>
    <scope>NUCLEOTIDE SEQUENCE [LARGE SCALE GENOMIC DNA]</scope>
    <source>
        <strain evidence="7 8">GB2-A5</strain>
    </source>
</reference>
<evidence type="ECO:0000256" key="5">
    <source>
        <dbReference type="NCBIfam" id="TIGR01927"/>
    </source>
</evidence>
<keyword evidence="8" id="KW-1185">Reference proteome</keyword>
<name>A0ABV0JV81_9CYAN</name>
<dbReference type="CDD" id="cd03320">
    <property type="entry name" value="OSBS"/>
    <property type="match status" value="1"/>
</dbReference>
<dbReference type="NCBIfam" id="NF002739">
    <property type="entry name" value="PRK02714.1"/>
    <property type="match status" value="1"/>
</dbReference>
<dbReference type="GO" id="GO:0043748">
    <property type="term" value="F:O-succinylbenzoate synthase activity"/>
    <property type="evidence" value="ECO:0007669"/>
    <property type="project" value="UniProtKB-EC"/>
</dbReference>
<dbReference type="Pfam" id="PF13378">
    <property type="entry name" value="MR_MLE_C"/>
    <property type="match status" value="1"/>
</dbReference>
<comment type="catalytic activity">
    <reaction evidence="4">
        <text>(1R,6R)-6-hydroxy-2-succinyl-cyclohexa-2,4-diene-1-carboxylate = 2-succinylbenzoate + H2O</text>
        <dbReference type="Rhea" id="RHEA:10196"/>
        <dbReference type="ChEBI" id="CHEBI:15377"/>
        <dbReference type="ChEBI" id="CHEBI:18325"/>
        <dbReference type="ChEBI" id="CHEBI:58689"/>
        <dbReference type="EC" id="4.2.1.113"/>
    </reaction>
</comment>
<dbReference type="InterPro" id="IPR036849">
    <property type="entry name" value="Enolase-like_C_sf"/>
</dbReference>
<comment type="pathway">
    <text evidence="4">Cofactor biosynthesis; phylloquinone biosynthesis.</text>
</comment>
<dbReference type="InterPro" id="IPR013342">
    <property type="entry name" value="Mandelate_racemase_C"/>
</dbReference>
<evidence type="ECO:0000256" key="3">
    <source>
        <dbReference type="ARBA" id="ARBA00023239"/>
    </source>
</evidence>
<dbReference type="InterPro" id="IPR041338">
    <property type="entry name" value="OSBS_N"/>
</dbReference>
<evidence type="ECO:0000259" key="6">
    <source>
        <dbReference type="SMART" id="SM00922"/>
    </source>
</evidence>
<feature type="binding site" evidence="4">
    <location>
        <position position="191"/>
    </location>
    <ligand>
        <name>Mg(2+)</name>
        <dbReference type="ChEBI" id="CHEBI:18420"/>
    </ligand>
</feature>
<dbReference type="PANTHER" id="PTHR48073:SF6">
    <property type="entry name" value="PROTEIN PHYLLO, CHLOROPLASTIC-LIKE"/>
    <property type="match status" value="1"/>
</dbReference>
<dbReference type="NCBIfam" id="TIGR01927">
    <property type="entry name" value="menC_gam_Gplu"/>
    <property type="match status" value="1"/>
</dbReference>
<keyword evidence="1 4" id="KW-0479">Metal-binding</keyword>
<gene>
    <name evidence="4" type="primary">menC</name>
    <name evidence="7" type="ORF">NDI37_23215</name>
</gene>
<comment type="cofactor">
    <cofactor evidence="4">
        <name>a divalent metal cation</name>
        <dbReference type="ChEBI" id="CHEBI:60240"/>
    </cofactor>
</comment>
<dbReference type="SFLD" id="SFLDF00009">
    <property type="entry name" value="o-succinylbenzoate_synthase"/>
    <property type="match status" value="1"/>
</dbReference>
<evidence type="ECO:0000256" key="1">
    <source>
        <dbReference type="ARBA" id="ARBA00022723"/>
    </source>
</evidence>
<comment type="pathway">
    <text evidence="4">Quinol/quinone metabolism; 1,4-dihydroxy-2-naphthoate biosynthesis; 1,4-dihydroxy-2-naphthoate from chorismate: step 4/7.</text>
</comment>
<dbReference type="RefSeq" id="WP_190423178.1">
    <property type="nucleotide sequence ID" value="NZ_JAMPKK010000067.1"/>
</dbReference>
<proteinExistence type="inferred from homology"/>
<keyword evidence="2 4" id="KW-0460">Magnesium</keyword>
<dbReference type="InterPro" id="IPR029065">
    <property type="entry name" value="Enolase_C-like"/>
</dbReference>
<feature type="binding site" evidence="4">
    <location>
        <position position="243"/>
    </location>
    <ligand>
        <name>Mg(2+)</name>
        <dbReference type="ChEBI" id="CHEBI:18420"/>
    </ligand>
</feature>
<comment type="similarity">
    <text evidence="4">Belongs to the mandelate racemase/muconate lactonizing enzyme family. MenC type 1 subfamily.</text>
</comment>
<accession>A0ABV0JV81</accession>
<comment type="caution">
    <text evidence="7">The sequence shown here is derived from an EMBL/GenBank/DDBJ whole genome shotgun (WGS) entry which is preliminary data.</text>
</comment>
<feature type="active site" description="Proton acceptor" evidence="4">
    <location>
        <position position="267"/>
    </location>
</feature>
<dbReference type="SMART" id="SM00922">
    <property type="entry name" value="MR_MLE"/>
    <property type="match status" value="1"/>
</dbReference>
<protein>
    <recommendedName>
        <fullName evidence="4 5">o-succinylbenzoate synthase</fullName>
        <shortName evidence="4">OSB synthase</shortName>
        <shortName evidence="4">OSBS</shortName>
        <ecNumber evidence="4 5">4.2.1.113</ecNumber>
    </recommendedName>
    <alternativeName>
        <fullName evidence="4">4-(2'-carboxyphenyl)-4-oxybutyric acid synthase</fullName>
    </alternativeName>
    <alternativeName>
        <fullName evidence="4">o-succinylbenzoic acid synthase</fullName>
    </alternativeName>
</protein>
<dbReference type="SFLD" id="SFLDS00001">
    <property type="entry name" value="Enolase"/>
    <property type="match status" value="1"/>
</dbReference>
<organism evidence="7 8">
    <name type="scientific">Funiculus sociatus GB2-A5</name>
    <dbReference type="NCBI Taxonomy" id="2933946"/>
    <lineage>
        <taxon>Bacteria</taxon>
        <taxon>Bacillati</taxon>
        <taxon>Cyanobacteriota</taxon>
        <taxon>Cyanophyceae</taxon>
        <taxon>Coleofasciculales</taxon>
        <taxon>Coleofasciculaceae</taxon>
        <taxon>Funiculus</taxon>
    </lineage>
</organism>
<evidence type="ECO:0000256" key="2">
    <source>
        <dbReference type="ARBA" id="ARBA00022842"/>
    </source>
</evidence>
<dbReference type="Gene3D" id="3.20.20.120">
    <property type="entry name" value="Enolase-like C-terminal domain"/>
    <property type="match status" value="1"/>
</dbReference>
<evidence type="ECO:0000313" key="8">
    <source>
        <dbReference type="Proteomes" id="UP001442494"/>
    </source>
</evidence>
<keyword evidence="3 4" id="KW-0456">Lyase</keyword>
<dbReference type="HAMAP" id="MF_00470">
    <property type="entry name" value="MenC_1"/>
    <property type="match status" value="1"/>
</dbReference>
<comment type="function">
    <text evidence="4">Converts 2-succinyl-6-hydroxy-2,4-cyclohexadiene-1-carboxylate (SHCHC) to 2-succinylbenzoate (OSB).</text>
</comment>
<evidence type="ECO:0000313" key="7">
    <source>
        <dbReference type="EMBL" id="MEP0867364.1"/>
    </source>
</evidence>
<dbReference type="InterPro" id="IPR010196">
    <property type="entry name" value="OSB_synthase_MenC1"/>
</dbReference>
<dbReference type="SUPFAM" id="SSF51604">
    <property type="entry name" value="Enolase C-terminal domain-like"/>
    <property type="match status" value="1"/>
</dbReference>
<dbReference type="EC" id="4.2.1.113" evidence="4 5"/>
<feature type="binding site" evidence="4">
    <location>
        <position position="218"/>
    </location>
    <ligand>
        <name>Mg(2+)</name>
        <dbReference type="ChEBI" id="CHEBI:18420"/>
    </ligand>
</feature>
<feature type="domain" description="Mandelate racemase/muconate lactonizing enzyme C-terminal" evidence="6">
    <location>
        <begin position="141"/>
        <end position="239"/>
    </location>
</feature>
<dbReference type="SFLD" id="SFLDG00180">
    <property type="entry name" value="muconate_cycloisomerase"/>
    <property type="match status" value="1"/>
</dbReference>
<dbReference type="Pfam" id="PF21508">
    <property type="entry name" value="MenC_N"/>
    <property type="match status" value="1"/>
</dbReference>